<feature type="compositionally biased region" description="Polar residues" evidence="1">
    <location>
        <begin position="190"/>
        <end position="203"/>
    </location>
</feature>
<dbReference type="GO" id="GO:0006914">
    <property type="term" value="P:autophagy"/>
    <property type="evidence" value="ECO:0007669"/>
    <property type="project" value="TreeGrafter"/>
</dbReference>
<evidence type="ECO:0000256" key="1">
    <source>
        <dbReference type="SAM" id="MobiDB-lite"/>
    </source>
</evidence>
<dbReference type="AlphaFoldDB" id="A0AA36CCY5"/>
<sequence>MEADEYFRAYEAMKEEEEAGCAERLPLKISDPCGITKIVWSSFDFMSGPALKYVWDVVHNDGLLTPVNLSGEEFSETHSLNGSSLSANSVQFEDIDDPLKHQLLTTSDEIQIDTGLDIYNSSPILTFKGGMGQFLDDYMTDSRSTATEGTNTIANTSMISTLTSPQHDSPNQSSPVDPVVEELHPASEPATVSTSHSSGNTVLSRPDPEAPPLIRRADFMDESVEGQAGDEFSDEQDGNRLPELMSCFDSGIAGTTSTHSDLSAFCNSPAAQATEKLLELSIMENSIFKKRYSTDGEESEVHLDPPDDQPSDESFIAKFVLAEQICSTQLPSNPLIVKITCVPDRSLLAVSFLFSLPWVDSDEDMHTMNAFSLLMAHKKLEWFMQREQVFEGIMSDIVPRIKASLLEEDFEDSIIRMTTEFTHLLNFFGSLERYPLLPNGILPKVRQTLLSGVELADNKLLTRAISGVLQSQGFCVVIGDDPAAVAKMLHTLALFIPAEFRWNCLRSQNGPYSPYVRLQTVPRQELPEVVLHGAGCEWPLCLVDLDRKKVCLSSSYSKHRLLKRKLDLHGIQSILEQLGPASRSKFRLELSPVKTIECVRWLVRHLELLPPEESARKGLINQFLLFIKNSALALIESVRASSEPLPNEKECGARSAQFSLSDVRKSLDLTNDGLFHAVLAKAELLKPQIAEFIYQ</sequence>
<feature type="region of interest" description="Disordered" evidence="1">
    <location>
        <begin position="184"/>
        <end position="212"/>
    </location>
</feature>
<dbReference type="PANTHER" id="PTHR31855:SF2">
    <property type="entry name" value="GUANINE NUCLEOTIDE EXCHANGE FACTOR C9ORF72"/>
    <property type="match status" value="1"/>
</dbReference>
<evidence type="ECO:0000313" key="2">
    <source>
        <dbReference type="EMBL" id="CAJ0565754.1"/>
    </source>
</evidence>
<reference evidence="2" key="1">
    <citation type="submission" date="2023-06" db="EMBL/GenBank/DDBJ databases">
        <authorList>
            <person name="Delattre M."/>
        </authorList>
    </citation>
    <scope>NUCLEOTIDE SEQUENCE</scope>
    <source>
        <strain evidence="2">AF72</strain>
    </source>
</reference>
<dbReference type="InterPro" id="IPR027819">
    <property type="entry name" value="C9orf72"/>
</dbReference>
<comment type="caution">
    <text evidence="2">The sequence shown here is derived from an EMBL/GenBank/DDBJ whole genome shotgun (WGS) entry which is preliminary data.</text>
</comment>
<dbReference type="GO" id="GO:0006897">
    <property type="term" value="P:endocytosis"/>
    <property type="evidence" value="ECO:0007669"/>
    <property type="project" value="TreeGrafter"/>
</dbReference>
<name>A0AA36CCY5_9BILA</name>
<dbReference type="Pfam" id="PF15019">
    <property type="entry name" value="C9orf72-like"/>
    <property type="match status" value="1"/>
</dbReference>
<dbReference type="GO" id="GO:0005768">
    <property type="term" value="C:endosome"/>
    <property type="evidence" value="ECO:0007669"/>
    <property type="project" value="TreeGrafter"/>
</dbReference>
<dbReference type="GO" id="GO:0005085">
    <property type="term" value="F:guanyl-nucleotide exchange factor activity"/>
    <property type="evidence" value="ECO:0007669"/>
    <property type="project" value="InterPro"/>
</dbReference>
<accession>A0AA36CCY5</accession>
<feature type="non-terminal residue" evidence="2">
    <location>
        <position position="695"/>
    </location>
</feature>
<keyword evidence="3" id="KW-1185">Reference proteome</keyword>
<protein>
    <submittedName>
        <fullName evidence="2">Uncharacterized protein</fullName>
    </submittedName>
</protein>
<dbReference type="GO" id="GO:0005776">
    <property type="term" value="C:autophagosome"/>
    <property type="evidence" value="ECO:0007669"/>
    <property type="project" value="TreeGrafter"/>
</dbReference>
<dbReference type="Proteomes" id="UP001177023">
    <property type="component" value="Unassembled WGS sequence"/>
</dbReference>
<organism evidence="2 3">
    <name type="scientific">Mesorhabditis spiculigera</name>
    <dbReference type="NCBI Taxonomy" id="96644"/>
    <lineage>
        <taxon>Eukaryota</taxon>
        <taxon>Metazoa</taxon>
        <taxon>Ecdysozoa</taxon>
        <taxon>Nematoda</taxon>
        <taxon>Chromadorea</taxon>
        <taxon>Rhabditida</taxon>
        <taxon>Rhabditina</taxon>
        <taxon>Rhabditomorpha</taxon>
        <taxon>Rhabditoidea</taxon>
        <taxon>Rhabditidae</taxon>
        <taxon>Mesorhabditinae</taxon>
        <taxon>Mesorhabditis</taxon>
    </lineage>
</organism>
<dbReference type="PROSITE" id="PS51835">
    <property type="entry name" value="DENN_C9ORF72"/>
    <property type="match status" value="1"/>
</dbReference>
<gene>
    <name evidence="2" type="ORF">MSPICULIGERA_LOCUS4384</name>
</gene>
<evidence type="ECO:0000313" key="3">
    <source>
        <dbReference type="Proteomes" id="UP001177023"/>
    </source>
</evidence>
<proteinExistence type="predicted"/>
<dbReference type="PANTHER" id="PTHR31855">
    <property type="entry name" value="GUANINE NUCLEOTIDE EXCHANGE C9ORF72"/>
    <property type="match status" value="1"/>
</dbReference>
<dbReference type="EMBL" id="CATQJA010001100">
    <property type="protein sequence ID" value="CAJ0565754.1"/>
    <property type="molecule type" value="Genomic_DNA"/>
</dbReference>